<keyword evidence="2 10" id="KW-0808">Transferase</keyword>
<dbReference type="GO" id="GO:0000287">
    <property type="term" value="F:magnesium ion binding"/>
    <property type="evidence" value="ECO:0007669"/>
    <property type="project" value="UniProtKB-UniRule"/>
</dbReference>
<keyword evidence="6 10" id="KW-0547">Nucleotide-binding</keyword>
<protein>
    <recommendedName>
        <fullName evidence="10">tRNA(His) guanylyltransferase</fullName>
        <ecNumber evidence="10">2.7.7.79</ecNumber>
    </recommendedName>
    <alternativeName>
        <fullName evidence="10">tRNA-histidine guanylyltransferase</fullName>
    </alternativeName>
</protein>
<dbReference type="EMBL" id="JAPWDV010000001">
    <property type="protein sequence ID" value="KAJ6223771.1"/>
    <property type="molecule type" value="Genomic_DNA"/>
</dbReference>
<keyword evidence="5 10" id="KW-0479">Metal-binding</keyword>
<gene>
    <name evidence="15" type="ORF">RDWZM_002316</name>
</gene>
<dbReference type="OrthoDB" id="62560at2759"/>
<evidence type="ECO:0000256" key="1">
    <source>
        <dbReference type="ARBA" id="ARBA00010113"/>
    </source>
</evidence>
<dbReference type="Pfam" id="PF14413">
    <property type="entry name" value="Thg1C"/>
    <property type="match status" value="2"/>
</dbReference>
<evidence type="ECO:0000256" key="12">
    <source>
        <dbReference type="PIRSR" id="PIRSR028980-2"/>
    </source>
</evidence>
<feature type="binding site" evidence="12">
    <location>
        <position position="79"/>
    </location>
    <ligand>
        <name>Mg(2+)</name>
        <dbReference type="ChEBI" id="CHEBI:18420"/>
        <label>2</label>
        <note>catalytic</note>
    </ligand>
</feature>
<evidence type="ECO:0000259" key="14">
    <source>
        <dbReference type="Pfam" id="PF14413"/>
    </source>
</evidence>
<feature type="binding site" evidence="11">
    <location>
        <begin position="78"/>
        <end position="79"/>
    </location>
    <ligand>
        <name>GTP</name>
        <dbReference type="ChEBI" id="CHEBI:37565"/>
    </ligand>
</feature>
<feature type="binding site" evidence="12">
    <location>
        <position position="32"/>
    </location>
    <ligand>
        <name>Mg(2+)</name>
        <dbReference type="ChEBI" id="CHEBI:18420"/>
        <label>1</label>
        <note>catalytic</note>
    </ligand>
</feature>
<feature type="domain" description="Thg1 C-terminal" evidence="14">
    <location>
        <begin position="227"/>
        <end position="327"/>
    </location>
</feature>
<evidence type="ECO:0000256" key="6">
    <source>
        <dbReference type="ARBA" id="ARBA00022741"/>
    </source>
</evidence>
<evidence type="ECO:0000256" key="3">
    <source>
        <dbReference type="ARBA" id="ARBA00022694"/>
    </source>
</evidence>
<evidence type="ECO:0000313" key="16">
    <source>
        <dbReference type="Proteomes" id="UP001142055"/>
    </source>
</evidence>
<name>A0A9Q0MDA0_BLOTA</name>
<evidence type="ECO:0000256" key="8">
    <source>
        <dbReference type="ARBA" id="ARBA00023134"/>
    </source>
</evidence>
<feature type="binding site" evidence="12">
    <location>
        <position position="31"/>
    </location>
    <ligand>
        <name>Mg(2+)</name>
        <dbReference type="ChEBI" id="CHEBI:18420"/>
        <label>2</label>
        <note>catalytic</note>
    </ligand>
</feature>
<keyword evidence="4 10" id="KW-0548">Nucleotidyltransferase</keyword>
<reference evidence="15" key="1">
    <citation type="submission" date="2022-12" db="EMBL/GenBank/DDBJ databases">
        <title>Genome assemblies of Blomia tropicalis.</title>
        <authorList>
            <person name="Cui Y."/>
        </authorList>
    </citation>
    <scope>NUCLEOTIDE SEQUENCE</scope>
    <source>
        <tissue evidence="15">Adult mites</tissue>
    </source>
</reference>
<keyword evidence="7 10" id="KW-0460">Magnesium</keyword>
<proteinExistence type="inferred from homology"/>
<evidence type="ECO:0000256" key="7">
    <source>
        <dbReference type="ARBA" id="ARBA00022842"/>
    </source>
</evidence>
<evidence type="ECO:0000256" key="5">
    <source>
        <dbReference type="ARBA" id="ARBA00022723"/>
    </source>
</evidence>
<dbReference type="PANTHER" id="PTHR12729:SF6">
    <property type="entry name" value="TRNA(HIS) GUANYLYLTRANSFERASE-RELATED"/>
    <property type="match status" value="1"/>
</dbReference>
<dbReference type="InterPro" id="IPR038469">
    <property type="entry name" value="tRNAHis_GuaTrfase_Thg1_sf"/>
</dbReference>
<feature type="domain" description="Thg1 C-terminal" evidence="14">
    <location>
        <begin position="169"/>
        <end position="198"/>
    </location>
</feature>
<comment type="similarity">
    <text evidence="1 10">Belongs to the tRNA(His) guanylyltransferase family.</text>
</comment>
<dbReference type="EC" id="2.7.7.79" evidence="10"/>
<evidence type="ECO:0000313" key="15">
    <source>
        <dbReference type="EMBL" id="KAJ6223771.1"/>
    </source>
</evidence>
<accession>A0A9Q0MDA0</accession>
<keyword evidence="8 10" id="KW-0342">GTP-binding</keyword>
<dbReference type="GO" id="GO:0005525">
    <property type="term" value="F:GTP binding"/>
    <property type="evidence" value="ECO:0007669"/>
    <property type="project" value="UniProtKB-UniRule"/>
</dbReference>
<evidence type="ECO:0000256" key="2">
    <source>
        <dbReference type="ARBA" id="ARBA00022679"/>
    </source>
</evidence>
<dbReference type="PIRSF" id="PIRSF028980">
    <property type="entry name" value="tRNAHis_guanylyltransferase"/>
    <property type="match status" value="1"/>
</dbReference>
<dbReference type="OMA" id="VYFWSTH"/>
<dbReference type="Pfam" id="PF04446">
    <property type="entry name" value="Thg1"/>
    <property type="match status" value="1"/>
</dbReference>
<feature type="binding site" evidence="12">
    <location>
        <position position="79"/>
    </location>
    <ligand>
        <name>Mg(2+)</name>
        <dbReference type="ChEBI" id="CHEBI:18420"/>
        <label>1</label>
        <note>catalytic</note>
    </ligand>
</feature>
<comment type="catalytic activity">
    <reaction evidence="9 10">
        <text>a 5'-end ribonucleotide-tRNA(His) + GTP + ATP + H2O = a 5'-end phospho-guanosine-ribonucleotide-tRNA(His) + AMP + 2 diphosphate + H(+)</text>
        <dbReference type="Rhea" id="RHEA:54564"/>
        <dbReference type="Rhea" id="RHEA-COMP:14193"/>
        <dbReference type="Rhea" id="RHEA-COMP:14917"/>
        <dbReference type="ChEBI" id="CHEBI:15377"/>
        <dbReference type="ChEBI" id="CHEBI:15378"/>
        <dbReference type="ChEBI" id="CHEBI:30616"/>
        <dbReference type="ChEBI" id="CHEBI:33019"/>
        <dbReference type="ChEBI" id="CHEBI:37565"/>
        <dbReference type="ChEBI" id="CHEBI:138282"/>
        <dbReference type="ChEBI" id="CHEBI:141847"/>
        <dbReference type="ChEBI" id="CHEBI:456215"/>
        <dbReference type="EC" id="2.7.7.79"/>
    </reaction>
</comment>
<feature type="binding site" evidence="12">
    <location>
        <position position="31"/>
    </location>
    <ligand>
        <name>Mg(2+)</name>
        <dbReference type="ChEBI" id="CHEBI:18420"/>
        <label>1</label>
        <note>catalytic</note>
    </ligand>
</feature>
<comment type="function">
    <text evidence="10">Adds a GMP to the 5'-end of tRNA(His) after transcription and RNase P cleavage.</text>
</comment>
<organism evidence="15 16">
    <name type="scientific">Blomia tropicalis</name>
    <name type="common">Mite</name>
    <dbReference type="NCBI Taxonomy" id="40697"/>
    <lineage>
        <taxon>Eukaryota</taxon>
        <taxon>Metazoa</taxon>
        <taxon>Ecdysozoa</taxon>
        <taxon>Arthropoda</taxon>
        <taxon>Chelicerata</taxon>
        <taxon>Arachnida</taxon>
        <taxon>Acari</taxon>
        <taxon>Acariformes</taxon>
        <taxon>Sarcoptiformes</taxon>
        <taxon>Astigmata</taxon>
        <taxon>Glycyphagoidea</taxon>
        <taxon>Echimyopodidae</taxon>
        <taxon>Blomia</taxon>
    </lineage>
</organism>
<evidence type="ECO:0000259" key="13">
    <source>
        <dbReference type="Pfam" id="PF04446"/>
    </source>
</evidence>
<dbReference type="PANTHER" id="PTHR12729">
    <property type="entry name" value="TRNA(HIS) GUANYLYLTRANSFERASE-RELATED"/>
    <property type="match status" value="1"/>
</dbReference>
<evidence type="ECO:0000256" key="11">
    <source>
        <dbReference type="PIRSR" id="PIRSR028980-1"/>
    </source>
</evidence>
<feature type="domain" description="tRNAHis guanylyltransferase catalytic" evidence="13">
    <location>
        <begin position="6"/>
        <end position="165"/>
    </location>
</feature>
<evidence type="ECO:0000256" key="10">
    <source>
        <dbReference type="PIRNR" id="PIRNR028980"/>
    </source>
</evidence>
<feature type="binding site" evidence="11">
    <location>
        <begin position="31"/>
        <end position="36"/>
    </location>
    <ligand>
        <name>GTP</name>
        <dbReference type="ChEBI" id="CHEBI:37565"/>
    </ligand>
</feature>
<dbReference type="Gene3D" id="3.30.70.3000">
    <property type="match status" value="1"/>
</dbReference>
<dbReference type="GO" id="GO:0008193">
    <property type="term" value="F:tRNA guanylyltransferase activity"/>
    <property type="evidence" value="ECO:0007669"/>
    <property type="project" value="UniProtKB-UniRule"/>
</dbReference>
<evidence type="ECO:0000256" key="4">
    <source>
        <dbReference type="ARBA" id="ARBA00022695"/>
    </source>
</evidence>
<dbReference type="AlphaFoldDB" id="A0A9Q0MDA0"/>
<keyword evidence="3 10" id="KW-0819">tRNA processing</keyword>
<dbReference type="Proteomes" id="UP001142055">
    <property type="component" value="Chromosome 1"/>
</dbReference>
<comment type="cofactor">
    <cofactor evidence="12">
        <name>Mg(2+)</name>
        <dbReference type="ChEBI" id="CHEBI:18420"/>
    </cofactor>
    <text evidence="12">Binds 2 magnesium ions per subunit.</text>
</comment>
<dbReference type="InterPro" id="IPR025845">
    <property type="entry name" value="Thg1_C_dom"/>
</dbReference>
<keyword evidence="16" id="KW-1185">Reference proteome</keyword>
<evidence type="ECO:0000256" key="9">
    <source>
        <dbReference type="ARBA" id="ARBA00047281"/>
    </source>
</evidence>
<sequence>MAKSKYEYVRDFEQANDPKLLPDSYIVVRVDGQCFHRFSTLHEFLKPNDKRCLDLMNKSAVHVMRTFYPNIILAYGQSDEYSFVIRRLAYFFNRRSNKITSLITSAFTSAFVYYWPQYFHSDQNKSLTFRPKSEYNVQVPKTVKDWKSIPLRYPPSFDGRAILYPNERTLKDYLRWRQVDCHINNLYNTTFYALTGEYTRYIQKSEELFDLFIGDPTEPTTGQVYFSHKDATNKLSGTSSSDKNEILFTDYSVNYNNELEQFRKGTVWVLNPPISDQLDQIRLLTLEPKMNLSKTKLKKSNKFEEEFNQLDPIKQETYFSKFHCDIIGDSFWEKFGQLLQL</sequence>
<dbReference type="InterPro" id="IPR024956">
    <property type="entry name" value="tRNAHis_GuaTrfase_cat"/>
</dbReference>
<dbReference type="GO" id="GO:0006400">
    <property type="term" value="P:tRNA modification"/>
    <property type="evidence" value="ECO:0007669"/>
    <property type="project" value="UniProtKB-UniRule"/>
</dbReference>
<comment type="caution">
    <text evidence="15">The sequence shown here is derived from an EMBL/GenBank/DDBJ whole genome shotgun (WGS) entry which is preliminary data.</text>
</comment>
<dbReference type="InterPro" id="IPR007537">
    <property type="entry name" value="tRNAHis_GuaTrfase_Thg1"/>
</dbReference>